<keyword evidence="1" id="KW-0472">Membrane</keyword>
<evidence type="ECO:0000313" key="2">
    <source>
        <dbReference type="EMBL" id="KII62348.1"/>
    </source>
</evidence>
<dbReference type="AlphaFoldDB" id="A0A0C2IAI8"/>
<evidence type="ECO:0000256" key="1">
    <source>
        <dbReference type="SAM" id="Phobius"/>
    </source>
</evidence>
<keyword evidence="1" id="KW-1133">Transmembrane helix</keyword>
<dbReference type="GO" id="GO:0003676">
    <property type="term" value="F:nucleic acid binding"/>
    <property type="evidence" value="ECO:0007669"/>
    <property type="project" value="InterPro"/>
</dbReference>
<dbReference type="Proteomes" id="UP000031668">
    <property type="component" value="Unassembled WGS sequence"/>
</dbReference>
<comment type="caution">
    <text evidence="2">The sequence shown here is derived from an EMBL/GenBank/DDBJ whole genome shotgun (WGS) entry which is preliminary data.</text>
</comment>
<keyword evidence="3" id="KW-1185">Reference proteome</keyword>
<dbReference type="Gene3D" id="3.30.420.10">
    <property type="entry name" value="Ribonuclease H-like superfamily/Ribonuclease H"/>
    <property type="match status" value="1"/>
</dbReference>
<gene>
    <name evidence="2" type="ORF">RF11_11676</name>
</gene>
<accession>A0A0C2IAI8</accession>
<evidence type="ECO:0000313" key="3">
    <source>
        <dbReference type="Proteomes" id="UP000031668"/>
    </source>
</evidence>
<dbReference type="EMBL" id="JWZT01005004">
    <property type="protein sequence ID" value="KII62348.1"/>
    <property type="molecule type" value="Genomic_DNA"/>
</dbReference>
<keyword evidence="1" id="KW-0812">Transmembrane</keyword>
<organism evidence="2 3">
    <name type="scientific">Thelohanellus kitauei</name>
    <name type="common">Myxosporean</name>
    <dbReference type="NCBI Taxonomy" id="669202"/>
    <lineage>
        <taxon>Eukaryota</taxon>
        <taxon>Metazoa</taxon>
        <taxon>Cnidaria</taxon>
        <taxon>Myxozoa</taxon>
        <taxon>Myxosporea</taxon>
        <taxon>Bivalvulida</taxon>
        <taxon>Platysporina</taxon>
        <taxon>Myxobolidae</taxon>
        <taxon>Thelohanellus</taxon>
    </lineage>
</organism>
<sequence>MNQNKNSGLIFYYYGSSNIILHVAILNIAVFFYDLMQSKKCDEKIRCSVSRNQQTAVLRNKFFRVYWRAFYRHIYSNASTNTRGVVIMDNGCEICDLPPYSHFLNTIEALFSKWKRYLKSGTPEN</sequence>
<name>A0A0C2IAI8_THEKT</name>
<dbReference type="OrthoDB" id="5977738at2759"/>
<feature type="transmembrane region" description="Helical" evidence="1">
    <location>
        <begin position="12"/>
        <end position="36"/>
    </location>
</feature>
<proteinExistence type="predicted"/>
<reference evidence="2 3" key="1">
    <citation type="journal article" date="2014" name="Genome Biol. Evol.">
        <title>The genome of the myxosporean Thelohanellus kitauei shows adaptations to nutrient acquisition within its fish host.</title>
        <authorList>
            <person name="Yang Y."/>
            <person name="Xiong J."/>
            <person name="Zhou Z."/>
            <person name="Huo F."/>
            <person name="Miao W."/>
            <person name="Ran C."/>
            <person name="Liu Y."/>
            <person name="Zhang J."/>
            <person name="Feng J."/>
            <person name="Wang M."/>
            <person name="Wang M."/>
            <person name="Wang L."/>
            <person name="Yao B."/>
        </authorList>
    </citation>
    <scope>NUCLEOTIDE SEQUENCE [LARGE SCALE GENOMIC DNA]</scope>
    <source>
        <strain evidence="2">Wuqing</strain>
    </source>
</reference>
<protein>
    <submittedName>
        <fullName evidence="2">Uncharacterized protein</fullName>
    </submittedName>
</protein>
<dbReference type="InterPro" id="IPR036397">
    <property type="entry name" value="RNaseH_sf"/>
</dbReference>